<feature type="signal peptide" evidence="2">
    <location>
        <begin position="1"/>
        <end position="24"/>
    </location>
</feature>
<evidence type="ECO:0008006" key="5">
    <source>
        <dbReference type="Google" id="ProtNLM"/>
    </source>
</evidence>
<accession>W0HSC5</accession>
<reference evidence="3 4" key="1">
    <citation type="journal article" date="2014" name="Genome Biol. Evol.">
        <title>Genome degeneration and adaptation in a nascent stage of symbiosis.</title>
        <authorList>
            <person name="Oakeson K.F."/>
            <person name="Gil R."/>
            <person name="Clayton A.L."/>
            <person name="Dunn D.M."/>
            <person name="von Niederhausern A.C."/>
            <person name="Hamil C."/>
            <person name="Aoyagi A."/>
            <person name="Duval B."/>
            <person name="Baca A."/>
            <person name="Silva F.J."/>
            <person name="Vallier A."/>
            <person name="Jackson D.G."/>
            <person name="Latorre A."/>
            <person name="Weiss R.B."/>
            <person name="Heddi A."/>
            <person name="Moya A."/>
            <person name="Dale C."/>
        </authorList>
    </citation>
    <scope>NUCLEOTIDE SEQUENCE [LARGE SCALE GENOMIC DNA]</scope>
    <source>
        <strain evidence="3 4">HS1</strain>
    </source>
</reference>
<dbReference type="InterPro" id="IPR009468">
    <property type="entry name" value="DUF1090"/>
</dbReference>
<feature type="region of interest" description="Disordered" evidence="1">
    <location>
        <begin position="75"/>
        <end position="127"/>
    </location>
</feature>
<evidence type="ECO:0000256" key="1">
    <source>
        <dbReference type="SAM" id="MobiDB-lite"/>
    </source>
</evidence>
<dbReference type="EMBL" id="CP006569">
    <property type="protein sequence ID" value="AHF76689.1"/>
    <property type="molecule type" value="Genomic_DNA"/>
</dbReference>
<organism evidence="3 4">
    <name type="scientific">Sodalis praecaptivus</name>
    <dbReference type="NCBI Taxonomy" id="1239307"/>
    <lineage>
        <taxon>Bacteria</taxon>
        <taxon>Pseudomonadati</taxon>
        <taxon>Pseudomonadota</taxon>
        <taxon>Gammaproteobacteria</taxon>
        <taxon>Enterobacterales</taxon>
        <taxon>Bruguierivoracaceae</taxon>
        <taxon>Sodalis</taxon>
    </lineage>
</organism>
<feature type="chain" id="PRO_5004789803" description="DUF1090 domain-containing protein" evidence="2">
    <location>
        <begin position="25"/>
        <end position="127"/>
    </location>
</feature>
<proteinExistence type="predicted"/>
<name>W0HSC5_9GAMM</name>
<feature type="compositionally biased region" description="Polar residues" evidence="1">
    <location>
        <begin position="92"/>
        <end position="101"/>
    </location>
</feature>
<keyword evidence="2" id="KW-0732">Signal</keyword>
<feature type="compositionally biased region" description="Basic and acidic residues" evidence="1">
    <location>
        <begin position="75"/>
        <end position="91"/>
    </location>
</feature>
<dbReference type="PATRIC" id="fig|1239307.3.peg.1778"/>
<dbReference type="HOGENOM" id="CLU_139075_2_0_6"/>
<protein>
    <recommendedName>
        <fullName evidence="5">DUF1090 domain-containing protein</fullName>
    </recommendedName>
</protein>
<dbReference type="OrthoDB" id="8689941at2"/>
<evidence type="ECO:0000313" key="3">
    <source>
        <dbReference type="EMBL" id="AHF76689.1"/>
    </source>
</evidence>
<keyword evidence="4" id="KW-1185">Reference proteome</keyword>
<dbReference type="Proteomes" id="UP000019028">
    <property type="component" value="Chromosome"/>
</dbReference>
<gene>
    <name evidence="3" type="ORF">Sant_1634</name>
</gene>
<dbReference type="KEGG" id="sod:Sant_1634"/>
<dbReference type="RefSeq" id="WP_025421827.1">
    <property type="nucleotide sequence ID" value="NZ_CP006569.1"/>
</dbReference>
<dbReference type="Pfam" id="PF06476">
    <property type="entry name" value="DUF1090"/>
    <property type="match status" value="1"/>
</dbReference>
<dbReference type="AlphaFoldDB" id="W0HSC5"/>
<sequence>MKTILPYLAMIGALMILPGQRALAASGCAAKQQSVQTQLSHARAQGNAARAEGLEKALAEITAHCRDDQLQADRERHIADKKNKLAQRQHELTQAQQTGNSDKIRKKQKKVTRAQQELEEAQSALKQ</sequence>
<evidence type="ECO:0000256" key="2">
    <source>
        <dbReference type="SAM" id="SignalP"/>
    </source>
</evidence>
<evidence type="ECO:0000313" key="4">
    <source>
        <dbReference type="Proteomes" id="UP000019028"/>
    </source>
</evidence>